<evidence type="ECO:0000313" key="2">
    <source>
        <dbReference type="Proteomes" id="UP000006053"/>
    </source>
</evidence>
<dbReference type="RefSeq" id="WP_014794605.1">
    <property type="nucleotide sequence ID" value="NC_018017.1"/>
</dbReference>
<dbReference type="AlphaFoldDB" id="I4AAZ0"/>
<evidence type="ECO:0000313" key="1">
    <source>
        <dbReference type="EMBL" id="AFM01125.1"/>
    </source>
</evidence>
<gene>
    <name evidence="1" type="ordered locus">Desde_2820</name>
</gene>
<dbReference type="InterPro" id="IPR047928">
    <property type="entry name" value="Perm_prefix_1"/>
</dbReference>
<dbReference type="KEGG" id="ddh:Desde_2820"/>
<dbReference type="eggNOG" id="COG0772">
    <property type="taxonomic scope" value="Bacteria"/>
</dbReference>
<reference evidence="1 2" key="2">
    <citation type="journal article" date="2015" name="J. Bacteriol.">
        <title>Genomic, proteomic, and biochemical analysis of the organohalide respiratory pathway in Desulfitobacterium dehalogenans.</title>
        <authorList>
            <person name="Kruse T."/>
            <person name="van de Pas B.A."/>
            <person name="Atteia A."/>
            <person name="Krab K."/>
            <person name="Hagen W.R."/>
            <person name="Goodwin L."/>
            <person name="Chain P."/>
            <person name="Boeren S."/>
            <person name="Maphosa F."/>
            <person name="Schraa G."/>
            <person name="de Vos W.M."/>
            <person name="van der Oost J."/>
            <person name="Smidt H."/>
            <person name="Stams A.J."/>
        </authorList>
    </citation>
    <scope>NUCLEOTIDE SEQUENCE [LARGE SCALE GENOMIC DNA]</scope>
    <source>
        <strain evidence="2">ATCC 51507 / DSM 9161 / JW/IU-DC1</strain>
    </source>
</reference>
<dbReference type="HOGENOM" id="CLU_1173906_0_0_9"/>
<organism evidence="1 2">
    <name type="scientific">Desulfitobacterium dehalogenans (strain ATCC 51507 / DSM 9161 / JW/IU-DC1)</name>
    <dbReference type="NCBI Taxonomy" id="756499"/>
    <lineage>
        <taxon>Bacteria</taxon>
        <taxon>Bacillati</taxon>
        <taxon>Bacillota</taxon>
        <taxon>Clostridia</taxon>
        <taxon>Eubacteriales</taxon>
        <taxon>Desulfitobacteriaceae</taxon>
        <taxon>Desulfitobacterium</taxon>
    </lineage>
</organism>
<dbReference type="STRING" id="756499.Desde_2820"/>
<dbReference type="Proteomes" id="UP000006053">
    <property type="component" value="Chromosome"/>
</dbReference>
<accession>I4AAZ0</accession>
<dbReference type="EMBL" id="CP003348">
    <property type="protein sequence ID" value="AFM01125.1"/>
    <property type="molecule type" value="Genomic_DNA"/>
</dbReference>
<protein>
    <submittedName>
        <fullName evidence="1">Uncharacterized protein</fullName>
    </submittedName>
</protein>
<proteinExistence type="predicted"/>
<keyword evidence="2" id="KW-1185">Reference proteome</keyword>
<name>I4AAZ0_DESDJ</name>
<dbReference type="NCBIfam" id="NF038403">
    <property type="entry name" value="perm_prefix_1"/>
    <property type="match status" value="1"/>
</dbReference>
<reference evidence="2" key="1">
    <citation type="submission" date="2012-06" db="EMBL/GenBank/DDBJ databases">
        <title>Complete sequence of Desulfitobacterium dehalogenans ATCC 51507.</title>
        <authorList>
            <person name="Lucas S."/>
            <person name="Han J."/>
            <person name="Lapidus A."/>
            <person name="Cheng J.-F."/>
            <person name="Goodwin L."/>
            <person name="Pitluck S."/>
            <person name="Peters L."/>
            <person name="Ovchinnikova G."/>
            <person name="Teshima H."/>
            <person name="Detter J.C."/>
            <person name="Han C."/>
            <person name="Tapia R."/>
            <person name="Land M."/>
            <person name="Hauser L."/>
            <person name="Kyrpides N."/>
            <person name="Ivanova N."/>
            <person name="Pagani I."/>
            <person name="Kruse T."/>
            <person name="de Vos W.M."/>
            <person name="Smidt H."/>
            <person name="Woyke T."/>
        </authorList>
    </citation>
    <scope>NUCLEOTIDE SEQUENCE [LARGE SCALE GENOMIC DNA]</scope>
    <source>
        <strain evidence="2">ATCC 51507 / DSM 9161 / JW/IU-DC1</strain>
    </source>
</reference>
<sequence length="236" mass="26911" precursor="true">MPSPKIDDFLRSVLSHVKFSFDKRAIHSELEGHLLDRIEEYLEQGYDEETAERLSVEGMGDPEEIGTELNKQHNPVIGWLWRLTHTAVVLLVAVNLFMIGIPLIDSLRVYDPAKDIPPTDIVYDLMVNEKVRLDDSVIKFTRIILKKNGELSIIYKYYDTRFWGTGWSFSGIGNISDNLGNDYWAGSGASNGGIVTRGIRTFENFDKTAEMLIISYENYNRSYRVEIPLKAGDVIE</sequence>
<dbReference type="OrthoDB" id="9802195at2"/>